<comment type="caution">
    <text evidence="4">The sequence shown here is derived from an EMBL/GenBank/DDBJ whole genome shotgun (WGS) entry which is preliminary data.</text>
</comment>
<dbReference type="EMBL" id="CM035416">
    <property type="protein sequence ID" value="KAH7424911.1"/>
    <property type="molecule type" value="Genomic_DNA"/>
</dbReference>
<dbReference type="OMA" id="INIRYVA"/>
<dbReference type="SUPFAM" id="SSF56973">
    <property type="entry name" value="Aerolisin/ETX pore-forming domain"/>
    <property type="match status" value="1"/>
</dbReference>
<protein>
    <recommendedName>
        <fullName evidence="3">Aerolysin-like C-terminal domain-containing protein</fullName>
    </recommendedName>
</protein>
<dbReference type="InterPro" id="IPR055267">
    <property type="entry name" value="Aerolysin-like_C"/>
</dbReference>
<gene>
    <name evidence="4" type="ORF">KP509_11G031100</name>
</gene>
<organism evidence="4 5">
    <name type="scientific">Ceratopteris richardii</name>
    <name type="common">Triangle waterfern</name>
    <dbReference type="NCBI Taxonomy" id="49495"/>
    <lineage>
        <taxon>Eukaryota</taxon>
        <taxon>Viridiplantae</taxon>
        <taxon>Streptophyta</taxon>
        <taxon>Embryophyta</taxon>
        <taxon>Tracheophyta</taxon>
        <taxon>Polypodiopsida</taxon>
        <taxon>Polypodiidae</taxon>
        <taxon>Polypodiales</taxon>
        <taxon>Pteridineae</taxon>
        <taxon>Pteridaceae</taxon>
        <taxon>Parkerioideae</taxon>
        <taxon>Ceratopteris</taxon>
    </lineage>
</organism>
<accession>A0A8T2TN72</accession>
<dbReference type="Gene3D" id="2.80.10.50">
    <property type="match status" value="1"/>
</dbReference>
<comment type="similarity">
    <text evidence="1">Belongs to the aerolysin family.</text>
</comment>
<reference evidence="4" key="1">
    <citation type="submission" date="2021-08" db="EMBL/GenBank/DDBJ databases">
        <title>WGS assembly of Ceratopteris richardii.</title>
        <authorList>
            <person name="Marchant D.B."/>
            <person name="Chen G."/>
            <person name="Jenkins J."/>
            <person name="Shu S."/>
            <person name="Leebens-Mack J."/>
            <person name="Grimwood J."/>
            <person name="Schmutz J."/>
            <person name="Soltis P."/>
            <person name="Soltis D."/>
            <person name="Chen Z.-H."/>
        </authorList>
    </citation>
    <scope>NUCLEOTIDE SEQUENCE</scope>
    <source>
        <strain evidence="4">Whitten #5841</strain>
        <tissue evidence="4">Leaf</tissue>
    </source>
</reference>
<name>A0A8T2TN72_CERRI</name>
<evidence type="ECO:0000313" key="5">
    <source>
        <dbReference type="Proteomes" id="UP000825935"/>
    </source>
</evidence>
<dbReference type="InterPro" id="IPR053237">
    <property type="entry name" value="Natterin_C"/>
</dbReference>
<dbReference type="Pfam" id="PF01117">
    <property type="entry name" value="Aerolysin"/>
    <property type="match status" value="1"/>
</dbReference>
<keyword evidence="5" id="KW-1185">Reference proteome</keyword>
<evidence type="ECO:0000256" key="2">
    <source>
        <dbReference type="ARBA" id="ARBA00023157"/>
    </source>
</evidence>
<dbReference type="AlphaFoldDB" id="A0A8T2TN72"/>
<feature type="domain" description="Aerolysin-like C-terminal" evidence="3">
    <location>
        <begin position="159"/>
        <end position="280"/>
    </location>
</feature>
<evidence type="ECO:0000256" key="1">
    <source>
        <dbReference type="ARBA" id="ARBA00009831"/>
    </source>
</evidence>
<dbReference type="PANTHER" id="PTHR39244">
    <property type="entry name" value="NATTERIN-4"/>
    <property type="match status" value="1"/>
</dbReference>
<dbReference type="Gene3D" id="2.170.15.10">
    <property type="entry name" value="Proaerolysin, chain A, domain 3"/>
    <property type="match status" value="1"/>
</dbReference>
<keyword evidence="2" id="KW-1015">Disulfide bond</keyword>
<proteinExistence type="inferred from homology"/>
<sequence length="328" mass="35722">MLSPFLATSSSRETTTGICIPITSASSTGSSSMARIRETSTELARYSHCLMAASPFTARRLTAFGATVANWVFTDTTRSDYQGDTRCHFEPIKLSRSIIALRNQHNNLICKRLSDYWISSLNASASSTSDITTRLTLSEAAGGRQVFDVKYLLNLASTDDQKPLAVAYGSTVNNSSHITDMAVVVTISQKVSTTYTFSNSFTFSQSVKTAFKAGVPFLAEGKVEVEIGFEQSFSNEWGETTEKGIEFQTQFVVKDVPPGGTASVSVVCSTAKMRIPFTYKSKESAPDGIDRPTQEFVDGMFEGVDAYKIEAVISDSVRTYTSAVERLT</sequence>
<dbReference type="PANTHER" id="PTHR39244:SF5">
    <property type="entry name" value="NATTERIN-3-LIKE"/>
    <property type="match status" value="1"/>
</dbReference>
<dbReference type="OrthoDB" id="4948898at2759"/>
<evidence type="ECO:0000313" key="4">
    <source>
        <dbReference type="EMBL" id="KAH7424911.1"/>
    </source>
</evidence>
<evidence type="ECO:0000259" key="3">
    <source>
        <dbReference type="Pfam" id="PF01117"/>
    </source>
</evidence>
<dbReference type="Proteomes" id="UP000825935">
    <property type="component" value="Chromosome 11"/>
</dbReference>